<dbReference type="EMBL" id="MQWB01000001">
    <property type="protein sequence ID" value="OZC02007.1"/>
    <property type="molecule type" value="Genomic_DNA"/>
</dbReference>
<feature type="transmembrane region" description="Helical" evidence="1">
    <location>
        <begin position="28"/>
        <end position="49"/>
    </location>
</feature>
<dbReference type="AlphaFoldDB" id="A0A259TWK9"/>
<dbReference type="InParanoid" id="A0A259TWK9"/>
<feature type="transmembrane region" description="Helical" evidence="1">
    <location>
        <begin position="69"/>
        <end position="91"/>
    </location>
</feature>
<keyword evidence="1" id="KW-0472">Membrane</keyword>
<dbReference type="RefSeq" id="WP_094545801.1">
    <property type="nucleotide sequence ID" value="NZ_MQWB01000001.1"/>
</dbReference>
<evidence type="ECO:0000313" key="2">
    <source>
        <dbReference type="EMBL" id="OZC02007.1"/>
    </source>
</evidence>
<keyword evidence="1" id="KW-0812">Transmembrane</keyword>
<dbReference type="Proteomes" id="UP000216446">
    <property type="component" value="Unassembled WGS sequence"/>
</dbReference>
<reference evidence="2 3" key="1">
    <citation type="submission" date="2016-11" db="EMBL/GenBank/DDBJ databases">
        <title>Study of marine rhodopsin-containing bacteria.</title>
        <authorList>
            <person name="Yoshizawa S."/>
            <person name="Kumagai Y."/>
            <person name="Kogure K."/>
        </authorList>
    </citation>
    <scope>NUCLEOTIDE SEQUENCE [LARGE SCALE GENOMIC DNA]</scope>
    <source>
        <strain evidence="2 3">SG-29</strain>
    </source>
</reference>
<sequence length="126" mass="14107">MDNSPLASGATPEASHDSRNQGLGMLRWALGGLAVFLVTASGWTLVRAIQNPDVRLKPQWVAEGRTFDHSFWSPLLFTVVIGSLLVGWVLWRAYQRLRSGEDLYAERFGKGLRRNRESHLTDGDRA</sequence>
<keyword evidence="1" id="KW-1133">Transmembrane helix</keyword>
<keyword evidence="3" id="KW-1185">Reference proteome</keyword>
<evidence type="ECO:0000256" key="1">
    <source>
        <dbReference type="SAM" id="Phobius"/>
    </source>
</evidence>
<name>A0A259TWK9_9BACT</name>
<accession>A0A259TWK9</accession>
<proteinExistence type="predicted"/>
<comment type="caution">
    <text evidence="2">The sequence shown here is derived from an EMBL/GenBank/DDBJ whole genome shotgun (WGS) entry which is preliminary data.</text>
</comment>
<evidence type="ECO:0000313" key="3">
    <source>
        <dbReference type="Proteomes" id="UP000216446"/>
    </source>
</evidence>
<protein>
    <submittedName>
        <fullName evidence="2">Uncharacterized protein</fullName>
    </submittedName>
</protein>
<organism evidence="2 3">
    <name type="scientific">Rubricoccus marinus</name>
    <dbReference type="NCBI Taxonomy" id="716817"/>
    <lineage>
        <taxon>Bacteria</taxon>
        <taxon>Pseudomonadati</taxon>
        <taxon>Rhodothermota</taxon>
        <taxon>Rhodothermia</taxon>
        <taxon>Rhodothermales</taxon>
        <taxon>Rubricoccaceae</taxon>
        <taxon>Rubricoccus</taxon>
    </lineage>
</organism>
<gene>
    <name evidence="2" type="ORF">BSZ36_02840</name>
</gene>